<evidence type="ECO:0000256" key="8">
    <source>
        <dbReference type="RuleBase" id="RU362101"/>
    </source>
</evidence>
<dbReference type="eggNOG" id="arCOG06023">
    <property type="taxonomic scope" value="Archaea"/>
</dbReference>
<dbReference type="GO" id="GO:0005886">
    <property type="term" value="C:plasma membrane"/>
    <property type="evidence" value="ECO:0007669"/>
    <property type="project" value="UniProtKB-SubCell"/>
</dbReference>
<dbReference type="Pfam" id="PF03824">
    <property type="entry name" value="NicO"/>
    <property type="match status" value="1"/>
</dbReference>
<dbReference type="STRING" id="456442.Mboo_0975"/>
<dbReference type="InterPro" id="IPR011541">
    <property type="entry name" value="Ni/Co_transpt_high_affinity"/>
</dbReference>
<dbReference type="OrthoDB" id="11596at2157"/>
<evidence type="ECO:0000256" key="7">
    <source>
        <dbReference type="ARBA" id="ARBA00023136"/>
    </source>
</evidence>
<keyword evidence="7 8" id="KW-0472">Membrane</keyword>
<sequence length="363" mass="39777">MTDQNQGYMKAIISLSGKEKLTIISIYVILAVASIIAFLLTAWIGQMYLVLGGLGVMAFVLGLRHGVDADHIAAIDNTTRKLLQEGKKPITVGMWFSIGHAVVVGVMVLSLVFAAKSILGTYLESGTDNLSTLISGAFLFIIGIINVIIVLDTYRIFKGLKNGTIKQAELDCELSKNGFMNTHFGWLFKIVQKPYQMFVVGFLFGLGFDTATEMMLIGVSVGAGVSSNVPLWAILTLPFAFACGMIITDTTDGISMRLAYGWAFQHPIRKVYYNLTITIMSVLVAFVIGGIELLQVISTEMNWGGPLWAGLNALDFETLGFGIIAIFLISWLTSIAYYRYKGYEKEFDKTLGGDCIPSQGFWE</sequence>
<dbReference type="HOGENOM" id="CLU_036094_2_0_2"/>
<protein>
    <recommendedName>
        <fullName evidence="8">Nickel/cobalt efflux system</fullName>
    </recommendedName>
</protein>
<feature type="transmembrane region" description="Helical" evidence="8">
    <location>
        <begin position="21"/>
        <end position="40"/>
    </location>
</feature>
<keyword evidence="5 8" id="KW-0812">Transmembrane</keyword>
<feature type="transmembrane region" description="Helical" evidence="8">
    <location>
        <begin position="133"/>
        <end position="151"/>
    </location>
</feature>
<feature type="transmembrane region" description="Helical" evidence="8">
    <location>
        <begin position="229"/>
        <end position="250"/>
    </location>
</feature>
<comment type="subcellular location">
    <subcellularLocation>
        <location evidence="8">Cell membrane</location>
        <topology evidence="8">Multi-pass membrane protein</topology>
    </subcellularLocation>
    <subcellularLocation>
        <location evidence="1">Endomembrane system</location>
        <topology evidence="1">Multi-pass membrane protein</topology>
    </subcellularLocation>
</comment>
<evidence type="ECO:0000256" key="2">
    <source>
        <dbReference type="ARBA" id="ARBA00010892"/>
    </source>
</evidence>
<dbReference type="GO" id="GO:0015099">
    <property type="term" value="F:nickel cation transmembrane transporter activity"/>
    <property type="evidence" value="ECO:0007669"/>
    <property type="project" value="UniProtKB-UniRule"/>
</dbReference>
<proteinExistence type="inferred from homology"/>
<name>A7I6Y2_METB6</name>
<feature type="transmembrane region" description="Helical" evidence="8">
    <location>
        <begin position="198"/>
        <end position="223"/>
    </location>
</feature>
<dbReference type="EMBL" id="CP000780">
    <property type="protein sequence ID" value="ABS55493.1"/>
    <property type="molecule type" value="Genomic_DNA"/>
</dbReference>
<keyword evidence="4" id="KW-0533">Nickel</keyword>
<dbReference type="PANTHER" id="PTHR31611">
    <property type="entry name" value="HIGH-AFFINITY NICKEL TRANSPORT PROTEIN NIC1"/>
    <property type="match status" value="1"/>
</dbReference>
<dbReference type="GO" id="GO:0012505">
    <property type="term" value="C:endomembrane system"/>
    <property type="evidence" value="ECO:0007669"/>
    <property type="project" value="UniProtKB-SubCell"/>
</dbReference>
<feature type="transmembrane region" description="Helical" evidence="8">
    <location>
        <begin position="90"/>
        <end position="113"/>
    </location>
</feature>
<gene>
    <name evidence="9" type="ordered locus">Mboo_0975</name>
</gene>
<keyword evidence="10" id="KW-1185">Reference proteome</keyword>
<keyword evidence="6 8" id="KW-1133">Transmembrane helix</keyword>
<dbReference type="Proteomes" id="UP000002408">
    <property type="component" value="Chromosome"/>
</dbReference>
<dbReference type="AlphaFoldDB" id="A7I6Y2"/>
<feature type="transmembrane region" description="Helical" evidence="8">
    <location>
        <begin position="46"/>
        <end position="63"/>
    </location>
</feature>
<accession>A7I6Y2</accession>
<dbReference type="InterPro" id="IPR004688">
    <property type="entry name" value="Ni/Co_transpt"/>
</dbReference>
<evidence type="ECO:0000313" key="9">
    <source>
        <dbReference type="EMBL" id="ABS55493.1"/>
    </source>
</evidence>
<dbReference type="GeneID" id="5409824"/>
<evidence type="ECO:0000256" key="5">
    <source>
        <dbReference type="ARBA" id="ARBA00022692"/>
    </source>
</evidence>
<evidence type="ECO:0000256" key="4">
    <source>
        <dbReference type="ARBA" id="ARBA00022596"/>
    </source>
</evidence>
<keyword evidence="3 8" id="KW-0813">Transport</keyword>
<dbReference type="PANTHER" id="PTHR31611:SF0">
    <property type="entry name" value="HIGH-AFFINITY NICKEL TRANSPORT PROTEIN NIC1"/>
    <property type="match status" value="1"/>
</dbReference>
<organism evidence="9 10">
    <name type="scientific">Methanoregula boonei (strain DSM 21154 / JCM 14090 / 6A8)</name>
    <dbReference type="NCBI Taxonomy" id="456442"/>
    <lineage>
        <taxon>Archaea</taxon>
        <taxon>Methanobacteriati</taxon>
        <taxon>Methanobacteriota</taxon>
        <taxon>Stenosarchaea group</taxon>
        <taxon>Methanomicrobia</taxon>
        <taxon>Methanomicrobiales</taxon>
        <taxon>Methanoregulaceae</taxon>
        <taxon>Methanoregula</taxon>
    </lineage>
</organism>
<evidence type="ECO:0000313" key="10">
    <source>
        <dbReference type="Proteomes" id="UP000002408"/>
    </source>
</evidence>
<dbReference type="KEGG" id="mbn:Mboo_0975"/>
<comment type="similarity">
    <text evidence="2 8">Belongs to the NiCoT transporter (TC 2.A.52) family.</text>
</comment>
<evidence type="ECO:0000256" key="1">
    <source>
        <dbReference type="ARBA" id="ARBA00004127"/>
    </source>
</evidence>
<evidence type="ECO:0000256" key="3">
    <source>
        <dbReference type="ARBA" id="ARBA00022448"/>
    </source>
</evidence>
<evidence type="ECO:0000256" key="6">
    <source>
        <dbReference type="ARBA" id="ARBA00022989"/>
    </source>
</evidence>
<reference evidence="10" key="1">
    <citation type="journal article" date="2015" name="Microbiology">
        <title>Genome of Methanoregula boonei 6A8 reveals adaptations to oligotrophic peatland environments.</title>
        <authorList>
            <person name="Braeuer S."/>
            <person name="Cadillo-Quiroz H."/>
            <person name="Kyrpides N."/>
            <person name="Woyke T."/>
            <person name="Goodwin L."/>
            <person name="Detter C."/>
            <person name="Podell S."/>
            <person name="Yavitt J.B."/>
            <person name="Zinder S.H."/>
        </authorList>
    </citation>
    <scope>NUCLEOTIDE SEQUENCE [LARGE SCALE GENOMIC DNA]</scope>
    <source>
        <strain evidence="10">DSM 21154 / JCM 14090 / 6A8</strain>
    </source>
</reference>
<feature type="transmembrane region" description="Helical" evidence="8">
    <location>
        <begin position="318"/>
        <end position="338"/>
    </location>
</feature>
<dbReference type="RefSeq" id="WP_012106518.1">
    <property type="nucleotide sequence ID" value="NC_009712.1"/>
</dbReference>
<feature type="transmembrane region" description="Helical" evidence="8">
    <location>
        <begin position="271"/>
        <end position="298"/>
    </location>
</feature>